<dbReference type="PANTHER" id="PTHR48100">
    <property type="entry name" value="BROAD-SPECIFICITY PHOSPHATASE YOR283W-RELATED"/>
    <property type="match status" value="1"/>
</dbReference>
<dbReference type="KEGG" id="rop:ROP_24560"/>
<proteinExistence type="predicted"/>
<dbReference type="Proteomes" id="UP000002212">
    <property type="component" value="Chromosome"/>
</dbReference>
<dbReference type="Pfam" id="PF00300">
    <property type="entry name" value="His_Phos_1"/>
    <property type="match status" value="1"/>
</dbReference>
<dbReference type="STRING" id="632772.ROP_24560"/>
<name>C1B3K5_RHOOB</name>
<dbReference type="GO" id="GO:0005737">
    <property type="term" value="C:cytoplasm"/>
    <property type="evidence" value="ECO:0007669"/>
    <property type="project" value="TreeGrafter"/>
</dbReference>
<dbReference type="PATRIC" id="fig|632772.20.peg.2568"/>
<dbReference type="InterPro" id="IPR050275">
    <property type="entry name" value="PGM_Phosphatase"/>
</dbReference>
<dbReference type="PANTHER" id="PTHR48100:SF1">
    <property type="entry name" value="HISTIDINE PHOSPHATASE FAMILY PROTEIN-RELATED"/>
    <property type="match status" value="1"/>
</dbReference>
<sequence>MEVPAPDSTPSTRNRIHRALLIEGPRTEVVLIRHAQQVSPSGTEPRSVHLDPPLSDVGLEQADAVAAHLSGEQFSAIYCSDLERARETAMRVARAHQSSLDPVVLGGLREIDVFGFGDDAHPDPTADELSAASDEFLRTRRWEAFPHSERSDDFRARVYREIEQLALHHDGERFAVVAHGGVISAFLAAAFEIREDMFFYAAHTSVTRAFHGDGRWAMHTVNEIDHVRSHNLVSY</sequence>
<protein>
    <submittedName>
        <fullName evidence="1">Phosphoglycerate mutase family protein</fullName>
    </submittedName>
</protein>
<accession>C1B3K5</accession>
<dbReference type="HOGENOM" id="CLU_1179478_0_0_11"/>
<dbReference type="AlphaFoldDB" id="C1B3K5"/>
<dbReference type="GO" id="GO:0016791">
    <property type="term" value="F:phosphatase activity"/>
    <property type="evidence" value="ECO:0007669"/>
    <property type="project" value="TreeGrafter"/>
</dbReference>
<dbReference type="EMBL" id="AP011115">
    <property type="protein sequence ID" value="BAH50703.1"/>
    <property type="molecule type" value="Genomic_DNA"/>
</dbReference>
<reference evidence="1 2" key="1">
    <citation type="submission" date="2009-03" db="EMBL/GenBank/DDBJ databases">
        <title>Comparison of the complete genome sequences of Rhodococcus erythropolis PR4 and Rhodococcus opacus B4.</title>
        <authorList>
            <person name="Takarada H."/>
            <person name="Sekine M."/>
            <person name="Hosoyama A."/>
            <person name="Yamada R."/>
            <person name="Fujisawa T."/>
            <person name="Omata S."/>
            <person name="Shimizu A."/>
            <person name="Tsukatani N."/>
            <person name="Tanikawa S."/>
            <person name="Fujita N."/>
            <person name="Harayama S."/>
        </authorList>
    </citation>
    <scope>NUCLEOTIDE SEQUENCE [LARGE SCALE GENOMIC DNA]</scope>
    <source>
        <strain evidence="1 2">B4</strain>
    </source>
</reference>
<evidence type="ECO:0000313" key="1">
    <source>
        <dbReference type="EMBL" id="BAH50703.1"/>
    </source>
</evidence>
<dbReference type="RefSeq" id="WP_012689659.1">
    <property type="nucleotide sequence ID" value="NC_012522.1"/>
</dbReference>
<evidence type="ECO:0000313" key="2">
    <source>
        <dbReference type="Proteomes" id="UP000002212"/>
    </source>
</evidence>
<dbReference type="Gene3D" id="3.40.50.1240">
    <property type="entry name" value="Phosphoglycerate mutase-like"/>
    <property type="match status" value="1"/>
</dbReference>
<dbReference type="SMART" id="SM00855">
    <property type="entry name" value="PGAM"/>
    <property type="match status" value="1"/>
</dbReference>
<dbReference type="SUPFAM" id="SSF53254">
    <property type="entry name" value="Phosphoglycerate mutase-like"/>
    <property type="match status" value="1"/>
</dbReference>
<dbReference type="CDD" id="cd07067">
    <property type="entry name" value="HP_PGM_like"/>
    <property type="match status" value="1"/>
</dbReference>
<dbReference type="InterPro" id="IPR013078">
    <property type="entry name" value="His_Pase_superF_clade-1"/>
</dbReference>
<gene>
    <name evidence="1" type="ordered locus">ROP_24560</name>
</gene>
<organism evidence="1 2">
    <name type="scientific">Rhodococcus opacus (strain B4)</name>
    <dbReference type="NCBI Taxonomy" id="632772"/>
    <lineage>
        <taxon>Bacteria</taxon>
        <taxon>Bacillati</taxon>
        <taxon>Actinomycetota</taxon>
        <taxon>Actinomycetes</taxon>
        <taxon>Mycobacteriales</taxon>
        <taxon>Nocardiaceae</taxon>
        <taxon>Rhodococcus</taxon>
    </lineage>
</organism>
<dbReference type="InterPro" id="IPR029033">
    <property type="entry name" value="His_PPase_superfam"/>
</dbReference>